<dbReference type="Pfam" id="PF02578">
    <property type="entry name" value="Cu-oxidase_4"/>
    <property type="match status" value="1"/>
</dbReference>
<protein>
    <recommendedName>
        <fullName evidence="12">Purine nucleoside phosphorylase</fullName>
    </recommendedName>
</protein>
<comment type="caution">
    <text evidence="13">The sequence shown here is derived from an EMBL/GenBank/DDBJ whole genome shotgun (WGS) entry which is preliminary data.</text>
</comment>
<name>A0A511J8B1_9CELL</name>
<reference evidence="13 14" key="1">
    <citation type="submission" date="2019-07" db="EMBL/GenBank/DDBJ databases">
        <title>Whole genome shotgun sequence of Cellulomonas composti NBRC 100758.</title>
        <authorList>
            <person name="Hosoyama A."/>
            <person name="Uohara A."/>
            <person name="Ohji S."/>
            <person name="Ichikawa N."/>
        </authorList>
    </citation>
    <scope>NUCLEOTIDE SEQUENCE [LARGE SCALE GENOMIC DNA]</scope>
    <source>
        <strain evidence="13 14">NBRC 100758</strain>
    </source>
</reference>
<comment type="function">
    <text evidence="2">Purine nucleoside enzyme that catalyzes the phosphorolysis of adenosine and inosine nucleosides, yielding D-ribose 1-phosphate and the respective free bases, adenine and hypoxanthine. Also catalyzes the phosphorolysis of S-methyl-5'-thioadenosine into adenine and S-methyl-5-thio-alpha-D-ribose 1-phosphate. Also has adenosine deaminase activity.</text>
</comment>
<evidence type="ECO:0000313" key="13">
    <source>
        <dbReference type="EMBL" id="GEL94236.1"/>
    </source>
</evidence>
<dbReference type="PANTHER" id="PTHR30616">
    <property type="entry name" value="UNCHARACTERIZED PROTEIN YFIH"/>
    <property type="match status" value="1"/>
</dbReference>
<evidence type="ECO:0000256" key="12">
    <source>
        <dbReference type="RuleBase" id="RU361274"/>
    </source>
</evidence>
<accession>A0A511J8B1</accession>
<evidence type="ECO:0000256" key="10">
    <source>
        <dbReference type="ARBA" id="ARBA00048968"/>
    </source>
</evidence>
<dbReference type="SUPFAM" id="SSF64438">
    <property type="entry name" value="CNF1/YfiH-like putative cysteine hydrolases"/>
    <property type="match status" value="1"/>
</dbReference>
<evidence type="ECO:0000256" key="3">
    <source>
        <dbReference type="ARBA" id="ARBA00007353"/>
    </source>
</evidence>
<dbReference type="GO" id="GO:0017061">
    <property type="term" value="F:S-methyl-5-thioadenosine phosphorylase activity"/>
    <property type="evidence" value="ECO:0007669"/>
    <property type="project" value="UniProtKB-EC"/>
</dbReference>
<gene>
    <name evidence="13" type="ORF">CCO02nite_08940</name>
</gene>
<keyword evidence="14" id="KW-1185">Reference proteome</keyword>
<evidence type="ECO:0000256" key="1">
    <source>
        <dbReference type="ARBA" id="ARBA00000553"/>
    </source>
</evidence>
<proteinExistence type="inferred from homology"/>
<keyword evidence="8" id="KW-0186">Copper</keyword>
<dbReference type="InterPro" id="IPR038371">
    <property type="entry name" value="Cu_polyphenol_OxRdtase_sf"/>
</dbReference>
<comment type="catalytic activity">
    <reaction evidence="1">
        <text>inosine + phosphate = alpha-D-ribose 1-phosphate + hypoxanthine</text>
        <dbReference type="Rhea" id="RHEA:27646"/>
        <dbReference type="ChEBI" id="CHEBI:17368"/>
        <dbReference type="ChEBI" id="CHEBI:17596"/>
        <dbReference type="ChEBI" id="CHEBI:43474"/>
        <dbReference type="ChEBI" id="CHEBI:57720"/>
        <dbReference type="EC" id="2.4.2.1"/>
    </reaction>
    <physiologicalReaction direction="left-to-right" evidence="1">
        <dbReference type="Rhea" id="RHEA:27647"/>
    </physiologicalReaction>
</comment>
<dbReference type="GO" id="GO:0016787">
    <property type="term" value="F:hydrolase activity"/>
    <property type="evidence" value="ECO:0007669"/>
    <property type="project" value="UniProtKB-KW"/>
</dbReference>
<dbReference type="OrthoDB" id="4279at2"/>
<dbReference type="RefSeq" id="WP_146841855.1">
    <property type="nucleotide sequence ID" value="NZ_BJWG01000003.1"/>
</dbReference>
<comment type="catalytic activity">
    <reaction evidence="10">
        <text>adenosine + phosphate = alpha-D-ribose 1-phosphate + adenine</text>
        <dbReference type="Rhea" id="RHEA:27642"/>
        <dbReference type="ChEBI" id="CHEBI:16335"/>
        <dbReference type="ChEBI" id="CHEBI:16708"/>
        <dbReference type="ChEBI" id="CHEBI:43474"/>
        <dbReference type="ChEBI" id="CHEBI:57720"/>
        <dbReference type="EC" id="2.4.2.1"/>
    </reaction>
    <physiologicalReaction direction="left-to-right" evidence="10">
        <dbReference type="Rhea" id="RHEA:27643"/>
    </physiologicalReaction>
</comment>
<sequence>MTGSTGPEVPVERVDLGPGVLAGFTTRVGGIGRPPYDTLNLGAHVGDDPAAVAANRARLQRWAGAPIAFADQVHGARVLWIGPSDLPTDPLEPVGTADAMVTTSPDVALAVLVADCVPVLLADARAGVVAVAHVGRRGLGLGVLPAVLAELVAAGAVPARVRAAIGPAIAGSSYEVPAALRDEIAAVVPEAAATTAWGTPALDLPRGAAAVLARAGVGAVQRSPRDTWADDLLFSYRREGTTGRFVGIVRARDCGVSRP</sequence>
<comment type="catalytic activity">
    <reaction evidence="9">
        <text>adenosine + H2O + H(+) = inosine + NH4(+)</text>
        <dbReference type="Rhea" id="RHEA:24408"/>
        <dbReference type="ChEBI" id="CHEBI:15377"/>
        <dbReference type="ChEBI" id="CHEBI:15378"/>
        <dbReference type="ChEBI" id="CHEBI:16335"/>
        <dbReference type="ChEBI" id="CHEBI:17596"/>
        <dbReference type="ChEBI" id="CHEBI:28938"/>
        <dbReference type="EC" id="3.5.4.4"/>
    </reaction>
    <physiologicalReaction direction="left-to-right" evidence="9">
        <dbReference type="Rhea" id="RHEA:24409"/>
    </physiologicalReaction>
</comment>
<evidence type="ECO:0000256" key="5">
    <source>
        <dbReference type="ARBA" id="ARBA00022723"/>
    </source>
</evidence>
<evidence type="ECO:0000256" key="11">
    <source>
        <dbReference type="ARBA" id="ARBA00049893"/>
    </source>
</evidence>
<comment type="catalytic activity">
    <reaction evidence="11">
        <text>S-methyl-5'-thioadenosine + phosphate = 5-(methylsulfanyl)-alpha-D-ribose 1-phosphate + adenine</text>
        <dbReference type="Rhea" id="RHEA:11852"/>
        <dbReference type="ChEBI" id="CHEBI:16708"/>
        <dbReference type="ChEBI" id="CHEBI:17509"/>
        <dbReference type="ChEBI" id="CHEBI:43474"/>
        <dbReference type="ChEBI" id="CHEBI:58533"/>
        <dbReference type="EC" id="2.4.2.28"/>
    </reaction>
    <physiologicalReaction direction="left-to-right" evidence="11">
        <dbReference type="Rhea" id="RHEA:11853"/>
    </physiologicalReaction>
</comment>
<evidence type="ECO:0000256" key="8">
    <source>
        <dbReference type="ARBA" id="ARBA00023008"/>
    </source>
</evidence>
<dbReference type="InterPro" id="IPR011324">
    <property type="entry name" value="Cytotoxic_necrot_fac-like_cat"/>
</dbReference>
<dbReference type="CDD" id="cd16833">
    <property type="entry name" value="YfiH"/>
    <property type="match status" value="1"/>
</dbReference>
<dbReference type="AlphaFoldDB" id="A0A511J8B1"/>
<organism evidence="13 14">
    <name type="scientific">Cellulomonas composti</name>
    <dbReference type="NCBI Taxonomy" id="266130"/>
    <lineage>
        <taxon>Bacteria</taxon>
        <taxon>Bacillati</taxon>
        <taxon>Actinomycetota</taxon>
        <taxon>Actinomycetes</taxon>
        <taxon>Micrococcales</taxon>
        <taxon>Cellulomonadaceae</taxon>
        <taxon>Cellulomonas</taxon>
    </lineage>
</organism>
<keyword evidence="7" id="KW-0862">Zinc</keyword>
<evidence type="ECO:0000256" key="7">
    <source>
        <dbReference type="ARBA" id="ARBA00022833"/>
    </source>
</evidence>
<dbReference type="InterPro" id="IPR003730">
    <property type="entry name" value="Cu_polyphenol_OxRdtase"/>
</dbReference>
<dbReference type="PANTHER" id="PTHR30616:SF2">
    <property type="entry name" value="PURINE NUCLEOSIDE PHOSPHORYLASE LACC1"/>
    <property type="match status" value="1"/>
</dbReference>
<evidence type="ECO:0000256" key="6">
    <source>
        <dbReference type="ARBA" id="ARBA00022801"/>
    </source>
</evidence>
<dbReference type="NCBIfam" id="TIGR00726">
    <property type="entry name" value="peptidoglycan editing factor PgeF"/>
    <property type="match status" value="1"/>
</dbReference>
<evidence type="ECO:0000313" key="14">
    <source>
        <dbReference type="Proteomes" id="UP000321720"/>
    </source>
</evidence>
<keyword evidence="5" id="KW-0479">Metal-binding</keyword>
<keyword evidence="4" id="KW-0808">Transferase</keyword>
<dbReference type="Gene3D" id="3.60.140.10">
    <property type="entry name" value="CNF1/YfiH-like putative cysteine hydrolases"/>
    <property type="match status" value="1"/>
</dbReference>
<evidence type="ECO:0000256" key="9">
    <source>
        <dbReference type="ARBA" id="ARBA00047989"/>
    </source>
</evidence>
<keyword evidence="6" id="KW-0378">Hydrolase</keyword>
<comment type="similarity">
    <text evidence="3 12">Belongs to the purine nucleoside phosphorylase YfiH/LACC1 family.</text>
</comment>
<evidence type="ECO:0000256" key="2">
    <source>
        <dbReference type="ARBA" id="ARBA00003215"/>
    </source>
</evidence>
<dbReference type="EMBL" id="BJWG01000003">
    <property type="protein sequence ID" value="GEL94236.1"/>
    <property type="molecule type" value="Genomic_DNA"/>
</dbReference>
<dbReference type="Proteomes" id="UP000321720">
    <property type="component" value="Unassembled WGS sequence"/>
</dbReference>
<evidence type="ECO:0000256" key="4">
    <source>
        <dbReference type="ARBA" id="ARBA00022679"/>
    </source>
</evidence>
<dbReference type="GO" id="GO:0005507">
    <property type="term" value="F:copper ion binding"/>
    <property type="evidence" value="ECO:0007669"/>
    <property type="project" value="TreeGrafter"/>
</dbReference>